<reference evidence="6 7" key="1">
    <citation type="submission" date="2020-08" db="EMBL/GenBank/DDBJ databases">
        <title>The isolate Caproiciproducens sp. 7D4C2 produces n-caproate at mildly acidic conditions from hexoses: genome and rBOX comparison with related strains and chain-elongating bacteria.</title>
        <authorList>
            <person name="Esquivel-Elizondo S."/>
            <person name="Bagci C."/>
            <person name="Temovska M."/>
            <person name="Jeon B.S."/>
            <person name="Bessarab I."/>
            <person name="Williams R.B.H."/>
            <person name="Huson D.H."/>
            <person name="Angenent L.T."/>
        </authorList>
    </citation>
    <scope>NUCLEOTIDE SEQUENCE [LARGE SCALE GENOMIC DNA]</scope>
    <source>
        <strain evidence="6 7">7D4C2</strain>
    </source>
</reference>
<dbReference type="GO" id="GO:0003700">
    <property type="term" value="F:DNA-binding transcription factor activity"/>
    <property type="evidence" value="ECO:0007669"/>
    <property type="project" value="TreeGrafter"/>
</dbReference>
<keyword evidence="2 4" id="KW-0238">DNA-binding</keyword>
<gene>
    <name evidence="6" type="ORF">HCR03_05570</name>
</gene>
<evidence type="ECO:0000256" key="3">
    <source>
        <dbReference type="ARBA" id="ARBA00023163"/>
    </source>
</evidence>
<dbReference type="Gene3D" id="1.10.357.10">
    <property type="entry name" value="Tetracycline Repressor, domain 2"/>
    <property type="match status" value="1"/>
</dbReference>
<dbReference type="PROSITE" id="PS01081">
    <property type="entry name" value="HTH_TETR_1"/>
    <property type="match status" value="1"/>
</dbReference>
<evidence type="ECO:0000256" key="4">
    <source>
        <dbReference type="PROSITE-ProRule" id="PRU00335"/>
    </source>
</evidence>
<dbReference type="EMBL" id="CP060286">
    <property type="protein sequence ID" value="QNK41717.1"/>
    <property type="molecule type" value="Genomic_DNA"/>
</dbReference>
<keyword evidence="1" id="KW-0805">Transcription regulation</keyword>
<dbReference type="Proteomes" id="UP000515909">
    <property type="component" value="Chromosome"/>
</dbReference>
<dbReference type="InterPro" id="IPR050109">
    <property type="entry name" value="HTH-type_TetR-like_transc_reg"/>
</dbReference>
<proteinExistence type="predicted"/>
<evidence type="ECO:0000313" key="7">
    <source>
        <dbReference type="Proteomes" id="UP000515909"/>
    </source>
</evidence>
<dbReference type="PANTHER" id="PTHR30055">
    <property type="entry name" value="HTH-TYPE TRANSCRIPTIONAL REGULATOR RUTR"/>
    <property type="match status" value="1"/>
</dbReference>
<dbReference type="SUPFAM" id="SSF46689">
    <property type="entry name" value="Homeodomain-like"/>
    <property type="match status" value="1"/>
</dbReference>
<dbReference type="InterPro" id="IPR009057">
    <property type="entry name" value="Homeodomain-like_sf"/>
</dbReference>
<dbReference type="InterPro" id="IPR001647">
    <property type="entry name" value="HTH_TetR"/>
</dbReference>
<dbReference type="AlphaFoldDB" id="A0A7G8TDM6"/>
<organism evidence="6 7">
    <name type="scientific">Caproicibacter fermentans</name>
    <dbReference type="NCBI Taxonomy" id="2576756"/>
    <lineage>
        <taxon>Bacteria</taxon>
        <taxon>Bacillati</taxon>
        <taxon>Bacillota</taxon>
        <taxon>Clostridia</taxon>
        <taxon>Eubacteriales</taxon>
        <taxon>Acutalibacteraceae</taxon>
        <taxon>Caproicibacter</taxon>
    </lineage>
</organism>
<dbReference type="GO" id="GO:0000976">
    <property type="term" value="F:transcription cis-regulatory region binding"/>
    <property type="evidence" value="ECO:0007669"/>
    <property type="project" value="TreeGrafter"/>
</dbReference>
<dbReference type="KEGG" id="cfem:HCR03_05570"/>
<evidence type="ECO:0000256" key="2">
    <source>
        <dbReference type="ARBA" id="ARBA00023125"/>
    </source>
</evidence>
<dbReference type="PRINTS" id="PR00455">
    <property type="entry name" value="HTHTETR"/>
</dbReference>
<dbReference type="Pfam" id="PF00440">
    <property type="entry name" value="TetR_N"/>
    <property type="match status" value="1"/>
</dbReference>
<protein>
    <submittedName>
        <fullName evidence="6">TetR/AcrR family transcriptional regulator</fullName>
    </submittedName>
</protein>
<dbReference type="PANTHER" id="PTHR30055:SF234">
    <property type="entry name" value="HTH-TYPE TRANSCRIPTIONAL REGULATOR BETI"/>
    <property type="match status" value="1"/>
</dbReference>
<sequence>MESAMPRDKTDTHKKIVTSAKREFLEQGFEKASMRKIAAQAGITAGGLYKHFPTKEAMFEALVEPTLKEYYRRDLELTTIAIQQIANRKFDLFRTASDSGNREVLDYIYHHFDEFQLMFNRSAGTKYETIRHDLVMLEVSGAKRLIEALQQQGIPTRKFNDEQLHILYSTALTPLFEIITHGYSYEKALTFIDLMADAMNFGWEKIMNP</sequence>
<dbReference type="InterPro" id="IPR023772">
    <property type="entry name" value="DNA-bd_HTH_TetR-type_CS"/>
</dbReference>
<accession>A0A7G8TDM6</accession>
<evidence type="ECO:0000259" key="5">
    <source>
        <dbReference type="PROSITE" id="PS50977"/>
    </source>
</evidence>
<name>A0A7G8TDM6_9FIRM</name>
<feature type="DNA-binding region" description="H-T-H motif" evidence="4">
    <location>
        <begin position="33"/>
        <end position="52"/>
    </location>
</feature>
<evidence type="ECO:0000313" key="6">
    <source>
        <dbReference type="EMBL" id="QNK41717.1"/>
    </source>
</evidence>
<evidence type="ECO:0000256" key="1">
    <source>
        <dbReference type="ARBA" id="ARBA00023015"/>
    </source>
</evidence>
<dbReference type="PROSITE" id="PS50977">
    <property type="entry name" value="HTH_TETR_2"/>
    <property type="match status" value="1"/>
</dbReference>
<feature type="domain" description="HTH tetR-type" evidence="5">
    <location>
        <begin position="10"/>
        <end position="70"/>
    </location>
</feature>
<keyword evidence="3" id="KW-0804">Transcription</keyword>